<dbReference type="RefSeq" id="WP_130479272.1">
    <property type="nucleotide sequence ID" value="NZ_SFCC01000020.1"/>
</dbReference>
<dbReference type="InterPro" id="IPR019051">
    <property type="entry name" value="Trp_biosyn_TM_oprn/chp"/>
</dbReference>
<evidence type="ECO:0000313" key="3">
    <source>
        <dbReference type="EMBL" id="RZQ60009.1"/>
    </source>
</evidence>
<keyword evidence="4" id="KW-1185">Reference proteome</keyword>
<feature type="transmembrane region" description="Helical" evidence="2">
    <location>
        <begin position="58"/>
        <end position="81"/>
    </location>
</feature>
<dbReference type="Proteomes" id="UP000292003">
    <property type="component" value="Unassembled WGS sequence"/>
</dbReference>
<proteinExistence type="predicted"/>
<reference evidence="3 4" key="1">
    <citation type="submission" date="2019-02" db="EMBL/GenBank/DDBJ databases">
        <title>Draft genome sequence of Amycolatopsis sp. 8-3EHSu isolated from roots of Suaeda maritima.</title>
        <authorList>
            <person name="Duangmal K."/>
            <person name="Chantavorakit T."/>
        </authorList>
    </citation>
    <scope>NUCLEOTIDE SEQUENCE [LARGE SCALE GENOMIC DNA]</scope>
    <source>
        <strain evidence="3 4">8-3EHSu</strain>
    </source>
</reference>
<keyword evidence="2" id="KW-0472">Membrane</keyword>
<dbReference type="Pfam" id="PF09534">
    <property type="entry name" value="Trp_oprn_chp"/>
    <property type="match status" value="1"/>
</dbReference>
<accession>A0A4Q7IZR6</accession>
<evidence type="ECO:0008006" key="5">
    <source>
        <dbReference type="Google" id="ProtNLM"/>
    </source>
</evidence>
<sequence>MPETPAAERPSSKRPLWIAVVLLLLGAGGLWGSSRLIWFAEFRDAGVRGMVLYSENGATRAVALVPLAILALAGVAGVVATGGWPRRILAFVLAAAGVAACWVAVDGVRFGGYADGVPAAEILTGRGLAFLAGMFLAAGGLVAAKGAGRMPRLGARYTTPGAKRAAREARDPDTQLWEALSDGTDPTRGPTTGR</sequence>
<keyword evidence="2" id="KW-1133">Transmembrane helix</keyword>
<feature type="transmembrane region" description="Helical" evidence="2">
    <location>
        <begin position="88"/>
        <end position="105"/>
    </location>
</feature>
<keyword evidence="2" id="KW-0812">Transmembrane</keyword>
<feature type="compositionally biased region" description="Low complexity" evidence="1">
    <location>
        <begin position="182"/>
        <end position="194"/>
    </location>
</feature>
<feature type="transmembrane region" description="Helical" evidence="2">
    <location>
        <begin position="16"/>
        <end position="38"/>
    </location>
</feature>
<feature type="transmembrane region" description="Helical" evidence="2">
    <location>
        <begin position="125"/>
        <end position="144"/>
    </location>
</feature>
<name>A0A4Q7IZR6_9PSEU</name>
<organism evidence="3 4">
    <name type="scientific">Amycolatopsis suaedae</name>
    <dbReference type="NCBI Taxonomy" id="2510978"/>
    <lineage>
        <taxon>Bacteria</taxon>
        <taxon>Bacillati</taxon>
        <taxon>Actinomycetota</taxon>
        <taxon>Actinomycetes</taxon>
        <taxon>Pseudonocardiales</taxon>
        <taxon>Pseudonocardiaceae</taxon>
        <taxon>Amycolatopsis</taxon>
    </lineage>
</organism>
<dbReference type="OrthoDB" id="3697582at2"/>
<evidence type="ECO:0000256" key="1">
    <source>
        <dbReference type="SAM" id="MobiDB-lite"/>
    </source>
</evidence>
<dbReference type="AlphaFoldDB" id="A0A4Q7IZR6"/>
<evidence type="ECO:0000313" key="4">
    <source>
        <dbReference type="Proteomes" id="UP000292003"/>
    </source>
</evidence>
<dbReference type="EMBL" id="SFCC01000020">
    <property type="protein sequence ID" value="RZQ60009.1"/>
    <property type="molecule type" value="Genomic_DNA"/>
</dbReference>
<gene>
    <name evidence="3" type="ORF">EWH70_31795</name>
</gene>
<feature type="region of interest" description="Disordered" evidence="1">
    <location>
        <begin position="158"/>
        <end position="194"/>
    </location>
</feature>
<protein>
    <recommendedName>
        <fullName evidence="5">Trp biosynthesis-associated membrane protein</fullName>
    </recommendedName>
</protein>
<comment type="caution">
    <text evidence="3">The sequence shown here is derived from an EMBL/GenBank/DDBJ whole genome shotgun (WGS) entry which is preliminary data.</text>
</comment>
<evidence type="ECO:0000256" key="2">
    <source>
        <dbReference type="SAM" id="Phobius"/>
    </source>
</evidence>